<comment type="caution">
    <text evidence="3">The sequence shown here is derived from an EMBL/GenBank/DDBJ whole genome shotgun (WGS) entry which is preliminary data.</text>
</comment>
<proteinExistence type="predicted"/>
<reference evidence="4" key="2">
    <citation type="submission" date="2013-04" db="EMBL/GenBank/DDBJ databases">
        <title>Genomic mechanisms accounting for the adaptation to parasitism in nematode-trapping fungi.</title>
        <authorList>
            <person name="Ahren D.G."/>
        </authorList>
    </citation>
    <scope>NUCLEOTIDE SEQUENCE [LARGE SCALE GENOMIC DNA]</scope>
    <source>
        <strain evidence="4">CBS 200.50</strain>
    </source>
</reference>
<dbReference type="HOGENOM" id="CLU_021439_0_0_1"/>
<keyword evidence="4" id="KW-1185">Reference proteome</keyword>
<feature type="domain" description="Nephrocystin 3-like N-terminal" evidence="2">
    <location>
        <begin position="105"/>
        <end position="256"/>
    </location>
</feature>
<dbReference type="STRING" id="1284197.S8A3R8"/>
<dbReference type="OrthoDB" id="5418336at2759"/>
<dbReference type="Pfam" id="PF24883">
    <property type="entry name" value="NPHP3_N"/>
    <property type="match status" value="1"/>
</dbReference>
<dbReference type="InterPro" id="IPR056884">
    <property type="entry name" value="NPHP3-like_N"/>
</dbReference>
<dbReference type="SUPFAM" id="SSF52540">
    <property type="entry name" value="P-loop containing nucleoside triphosphate hydrolases"/>
    <property type="match status" value="1"/>
</dbReference>
<evidence type="ECO:0000313" key="3">
    <source>
        <dbReference type="EMBL" id="EPS35771.1"/>
    </source>
</evidence>
<accession>S8A3R8</accession>
<reference evidence="3 4" key="1">
    <citation type="journal article" date="2013" name="PLoS Genet.">
        <title>Genomic mechanisms accounting for the adaptation to parasitism in nematode-trapping fungi.</title>
        <authorList>
            <person name="Meerupati T."/>
            <person name="Andersson K.M."/>
            <person name="Friman E."/>
            <person name="Kumar D."/>
            <person name="Tunlid A."/>
            <person name="Ahren D."/>
        </authorList>
    </citation>
    <scope>NUCLEOTIDE SEQUENCE [LARGE SCALE GENOMIC DNA]</scope>
    <source>
        <strain evidence="3 4">CBS 200.50</strain>
    </source>
</reference>
<keyword evidence="1" id="KW-0677">Repeat</keyword>
<organism evidence="3 4">
    <name type="scientific">Dactylellina haptotyla (strain CBS 200.50)</name>
    <name type="common">Nematode-trapping fungus</name>
    <name type="synonym">Monacrosporium haptotylum</name>
    <dbReference type="NCBI Taxonomy" id="1284197"/>
    <lineage>
        <taxon>Eukaryota</taxon>
        <taxon>Fungi</taxon>
        <taxon>Dikarya</taxon>
        <taxon>Ascomycota</taxon>
        <taxon>Pezizomycotina</taxon>
        <taxon>Orbiliomycetes</taxon>
        <taxon>Orbiliales</taxon>
        <taxon>Orbiliaceae</taxon>
        <taxon>Dactylellina</taxon>
    </lineage>
</organism>
<dbReference type="InterPro" id="IPR027417">
    <property type="entry name" value="P-loop_NTPase"/>
</dbReference>
<name>S8A3R8_DACHA</name>
<dbReference type="AlphaFoldDB" id="S8A3R8"/>
<dbReference type="PANTHER" id="PTHR10039:SF14">
    <property type="entry name" value="NACHT DOMAIN-CONTAINING PROTEIN"/>
    <property type="match status" value="1"/>
</dbReference>
<evidence type="ECO:0000313" key="4">
    <source>
        <dbReference type="Proteomes" id="UP000015100"/>
    </source>
</evidence>
<dbReference type="OMA" id="AYHISAQ"/>
<dbReference type="PANTHER" id="PTHR10039">
    <property type="entry name" value="AMELOGENIN"/>
    <property type="match status" value="1"/>
</dbReference>
<evidence type="ECO:0000259" key="2">
    <source>
        <dbReference type="Pfam" id="PF24883"/>
    </source>
</evidence>
<sequence>MDKIIEGGEFEGVSSEVALNRSLQILRNIDIRAGSIGDLTLGAKDSFNDNRITNNITHNYYDRESGHEKKEKVNDTFQRYLELFRTTRPEEDQLLITNDNSPLPGTSKWILDVVDSEALLGGTESGYHLIRGSAGKGKTFLCIYIFEHFKQRLATLAFNGVTKFIIICFHCNGQNDDRKTSVPVLRSIIYQMLQQDQTFAKHCSTYLGLNGSSDIPLERLQILFRAMISDPERKPMIWLLDGFDECDSSCKTFLSHEIERLYAPDAPKMPAVSTIVFSRDNSGLRAAKLYDLDSEKGANSNIQNDIKRLISARISELVHIPEIQERETNEYIEIMLLDRSEGTFLWIGYAIKELRRSRTWVEFKTALELLPQGLNAIYDQIFSRFSDRDGRLIADILALVIFSFDRFRADCLGPALEALQEVKDDHNDRITPPTGITWDQLTAHGFALLCQESLLKKKGDLVTIVHQSLAEYFMPFQKNYTTSRPSFLNIRPSVCLLRTTLACLRILSQSPLSMFDKHSSFPLLTLEDYFAVYAFCFWIPHTRWLGESTPSNSYI</sequence>
<dbReference type="Proteomes" id="UP000015100">
    <property type="component" value="Unassembled WGS sequence"/>
</dbReference>
<evidence type="ECO:0000256" key="1">
    <source>
        <dbReference type="ARBA" id="ARBA00022737"/>
    </source>
</evidence>
<gene>
    <name evidence="3" type="ORF">H072_10801</name>
</gene>
<dbReference type="Gene3D" id="3.40.50.300">
    <property type="entry name" value="P-loop containing nucleotide triphosphate hydrolases"/>
    <property type="match status" value="1"/>
</dbReference>
<protein>
    <recommendedName>
        <fullName evidence="2">Nephrocystin 3-like N-terminal domain-containing protein</fullName>
    </recommendedName>
</protein>
<dbReference type="EMBL" id="AQGS01001030">
    <property type="protein sequence ID" value="EPS35771.1"/>
    <property type="molecule type" value="Genomic_DNA"/>
</dbReference>